<keyword evidence="2" id="KW-1185">Reference proteome</keyword>
<dbReference type="SUPFAM" id="SSF54427">
    <property type="entry name" value="NTF2-like"/>
    <property type="match status" value="1"/>
</dbReference>
<dbReference type="Pfam" id="PF07366">
    <property type="entry name" value="SnoaL"/>
    <property type="match status" value="1"/>
</dbReference>
<dbReference type="Proteomes" id="UP000476030">
    <property type="component" value="Unassembled WGS sequence"/>
</dbReference>
<organism evidence="1 2">
    <name type="scientific">Sneathiella litorea</name>
    <dbReference type="NCBI Taxonomy" id="2606216"/>
    <lineage>
        <taxon>Bacteria</taxon>
        <taxon>Pseudomonadati</taxon>
        <taxon>Pseudomonadota</taxon>
        <taxon>Alphaproteobacteria</taxon>
        <taxon>Sneathiellales</taxon>
        <taxon>Sneathiellaceae</taxon>
        <taxon>Sneathiella</taxon>
    </lineage>
</organism>
<protein>
    <submittedName>
        <fullName evidence="1">DUF4440 domain-containing protein</fullName>
    </submittedName>
</protein>
<dbReference type="InterPro" id="IPR009959">
    <property type="entry name" value="Cyclase_SnoaL-like"/>
</dbReference>
<reference evidence="1 2" key="1">
    <citation type="submission" date="2019-12" db="EMBL/GenBank/DDBJ databases">
        <title>Snethiella sp. nov. sp. isolated from sea sand.</title>
        <authorList>
            <person name="Kim J."/>
            <person name="Jeong S.E."/>
            <person name="Jung H.S."/>
            <person name="Jeon C.O."/>
        </authorList>
    </citation>
    <scope>NUCLEOTIDE SEQUENCE [LARGE SCALE GENOMIC DNA]</scope>
    <source>
        <strain evidence="1 2">DP05</strain>
    </source>
</reference>
<comment type="caution">
    <text evidence="1">The sequence shown here is derived from an EMBL/GenBank/DDBJ whole genome shotgun (WGS) entry which is preliminary data.</text>
</comment>
<dbReference type="GO" id="GO:0030638">
    <property type="term" value="P:polyketide metabolic process"/>
    <property type="evidence" value="ECO:0007669"/>
    <property type="project" value="InterPro"/>
</dbReference>
<dbReference type="RefSeq" id="WP_161316680.1">
    <property type="nucleotide sequence ID" value="NZ_WTUW01000009.1"/>
</dbReference>
<evidence type="ECO:0000313" key="2">
    <source>
        <dbReference type="Proteomes" id="UP000476030"/>
    </source>
</evidence>
<proteinExistence type="predicted"/>
<evidence type="ECO:0000313" key="1">
    <source>
        <dbReference type="EMBL" id="MZR32109.1"/>
    </source>
</evidence>
<dbReference type="AlphaFoldDB" id="A0A6L8WBR3"/>
<gene>
    <name evidence="1" type="ORF">GQE98_15835</name>
</gene>
<dbReference type="Gene3D" id="3.10.450.50">
    <property type="match status" value="1"/>
</dbReference>
<sequence>MNGSDKYLTRLIERFYHEAWNAKDEACAREILHKDFDFRGSLGPVRTGPEGFIQYMRELWVGLPDFRCDIVEVVDTGDSAAARMKFSGTHKGLFYGVPGTGKMIEWAGGAFFKGDGRQITELWVLGDIDAVKRQLGPSARSDFV</sequence>
<dbReference type="EMBL" id="WTUW01000009">
    <property type="protein sequence ID" value="MZR32109.1"/>
    <property type="molecule type" value="Genomic_DNA"/>
</dbReference>
<dbReference type="PANTHER" id="PTHR38436:SF1">
    <property type="entry name" value="ESTER CYCLASE"/>
    <property type="match status" value="1"/>
</dbReference>
<dbReference type="InterPro" id="IPR032710">
    <property type="entry name" value="NTF2-like_dom_sf"/>
</dbReference>
<name>A0A6L8WBR3_9PROT</name>
<dbReference type="PANTHER" id="PTHR38436">
    <property type="entry name" value="POLYKETIDE CYCLASE SNOAL-LIKE DOMAIN"/>
    <property type="match status" value="1"/>
</dbReference>
<accession>A0A6L8WBR3</accession>